<feature type="region of interest" description="Disordered" evidence="1">
    <location>
        <begin position="27"/>
        <end position="55"/>
    </location>
</feature>
<evidence type="ECO:0000256" key="2">
    <source>
        <dbReference type="SAM" id="SignalP"/>
    </source>
</evidence>
<evidence type="ECO:0000256" key="1">
    <source>
        <dbReference type="SAM" id="MobiDB-lite"/>
    </source>
</evidence>
<dbReference type="InterPro" id="IPR029046">
    <property type="entry name" value="LolA/LolB/LppX"/>
</dbReference>
<organism evidence="3 4">
    <name type="scientific">Streptomyces finlayi</name>
    <dbReference type="NCBI Taxonomy" id="67296"/>
    <lineage>
        <taxon>Bacteria</taxon>
        <taxon>Bacillati</taxon>
        <taxon>Actinomycetota</taxon>
        <taxon>Actinomycetes</taxon>
        <taxon>Kitasatosporales</taxon>
        <taxon>Streptomycetaceae</taxon>
        <taxon>Streptomyces</taxon>
    </lineage>
</organism>
<comment type="caution">
    <text evidence="3">The sequence shown here is derived from an EMBL/GenBank/DDBJ whole genome shotgun (WGS) entry which is preliminary data.</text>
</comment>
<protein>
    <submittedName>
        <fullName evidence="3">Lipoprotein</fullName>
    </submittedName>
</protein>
<keyword evidence="2" id="KW-0732">Signal</keyword>
<proteinExistence type="predicted"/>
<feature type="chain" id="PRO_5039413736" evidence="2">
    <location>
        <begin position="18"/>
        <end position="318"/>
    </location>
</feature>
<evidence type="ECO:0000313" key="3">
    <source>
        <dbReference type="EMBL" id="GHC79982.1"/>
    </source>
</evidence>
<dbReference type="RefSeq" id="WP_189821123.1">
    <property type="nucleotide sequence ID" value="NZ_BMVC01000001.1"/>
</dbReference>
<evidence type="ECO:0000313" key="4">
    <source>
        <dbReference type="Proteomes" id="UP000638353"/>
    </source>
</evidence>
<dbReference type="Proteomes" id="UP000638353">
    <property type="component" value="Unassembled WGS sequence"/>
</dbReference>
<gene>
    <name evidence="3" type="ORF">GCM10010334_06730</name>
</gene>
<reference evidence="3" key="2">
    <citation type="submission" date="2020-09" db="EMBL/GenBank/DDBJ databases">
        <authorList>
            <person name="Sun Q."/>
            <person name="Ohkuma M."/>
        </authorList>
    </citation>
    <scope>NUCLEOTIDE SEQUENCE</scope>
    <source>
        <strain evidence="3">JCM 4637</strain>
    </source>
</reference>
<name>A0A918WT20_9ACTN</name>
<dbReference type="PROSITE" id="PS51257">
    <property type="entry name" value="PROKAR_LIPOPROTEIN"/>
    <property type="match status" value="1"/>
</dbReference>
<reference evidence="3" key="1">
    <citation type="journal article" date="2014" name="Int. J. Syst. Evol. Microbiol.">
        <title>Complete genome sequence of Corynebacterium casei LMG S-19264T (=DSM 44701T), isolated from a smear-ripened cheese.</title>
        <authorList>
            <consortium name="US DOE Joint Genome Institute (JGI-PGF)"/>
            <person name="Walter F."/>
            <person name="Albersmeier A."/>
            <person name="Kalinowski J."/>
            <person name="Ruckert C."/>
        </authorList>
    </citation>
    <scope>NUCLEOTIDE SEQUENCE</scope>
    <source>
        <strain evidence="3">JCM 4637</strain>
    </source>
</reference>
<sequence length="318" mass="33365">MNAAGFKRMGISAVALAAVVSLAGCQGEGAKDGQTGKKAAGESAPQKQDRAGAARTLKAAYRKTAEAKSAKVKMSMSMPASVQGGGTMEMSGTLGWDPTVLDMTMKPTGALAPKGGDKGPDRIRMIMRDNVMYMDLGAKAAAEMDGKRWMKMDLNEAAKAGGGAGALTGGMDNANQDPSRQIGMLLESPNLQHVGAENVGGVATQHYKGTLTVAEMLKTNKDADRQLTGKEREELLANMNKAGIKGYDTDVWVDDKGYPAKMVVGMDSAKGRVNITMTYTDYGTKASVEVPPADQTLDFVKKLKEEMSKGGSGASARL</sequence>
<keyword evidence="3" id="KW-0449">Lipoprotein</keyword>
<dbReference type="AlphaFoldDB" id="A0A918WT20"/>
<feature type="signal peptide" evidence="2">
    <location>
        <begin position="1"/>
        <end position="17"/>
    </location>
</feature>
<dbReference type="SUPFAM" id="SSF89392">
    <property type="entry name" value="Prokaryotic lipoproteins and lipoprotein localization factors"/>
    <property type="match status" value="1"/>
</dbReference>
<accession>A0A918WT20</accession>
<dbReference type="EMBL" id="BMVC01000001">
    <property type="protein sequence ID" value="GHC79982.1"/>
    <property type="molecule type" value="Genomic_DNA"/>
</dbReference>
<dbReference type="Gene3D" id="2.50.20.20">
    <property type="match status" value="1"/>
</dbReference>